<keyword evidence="3" id="KW-1185">Reference proteome</keyword>
<feature type="region of interest" description="Disordered" evidence="1">
    <location>
        <begin position="1"/>
        <end position="24"/>
    </location>
</feature>
<feature type="compositionally biased region" description="Basic residues" evidence="1">
    <location>
        <begin position="1"/>
        <end position="10"/>
    </location>
</feature>
<organism evidence="2 3">
    <name type="scientific">Canavalia gladiata</name>
    <name type="common">Sword bean</name>
    <name type="synonym">Dolichos gladiatus</name>
    <dbReference type="NCBI Taxonomy" id="3824"/>
    <lineage>
        <taxon>Eukaryota</taxon>
        <taxon>Viridiplantae</taxon>
        <taxon>Streptophyta</taxon>
        <taxon>Embryophyta</taxon>
        <taxon>Tracheophyta</taxon>
        <taxon>Spermatophyta</taxon>
        <taxon>Magnoliopsida</taxon>
        <taxon>eudicotyledons</taxon>
        <taxon>Gunneridae</taxon>
        <taxon>Pentapetalae</taxon>
        <taxon>rosids</taxon>
        <taxon>fabids</taxon>
        <taxon>Fabales</taxon>
        <taxon>Fabaceae</taxon>
        <taxon>Papilionoideae</taxon>
        <taxon>50 kb inversion clade</taxon>
        <taxon>NPAAA clade</taxon>
        <taxon>indigoferoid/millettioid clade</taxon>
        <taxon>Phaseoleae</taxon>
        <taxon>Canavalia</taxon>
    </lineage>
</organism>
<accession>A0AAN9RC92</accession>
<dbReference type="AlphaFoldDB" id="A0AAN9RC92"/>
<comment type="caution">
    <text evidence="2">The sequence shown here is derived from an EMBL/GenBank/DDBJ whole genome shotgun (WGS) entry which is preliminary data.</text>
</comment>
<proteinExistence type="predicted"/>
<gene>
    <name evidence="2" type="ORF">VNO77_03455</name>
</gene>
<evidence type="ECO:0000313" key="3">
    <source>
        <dbReference type="Proteomes" id="UP001367508"/>
    </source>
</evidence>
<sequence>MGKSGTRRSKAGPGTCKRVHQPPGQVSGLGFLLAIKVRTCDERGIGATQDIQVGYDRGLFPEVSRGDYGSL</sequence>
<dbReference type="EMBL" id="JAYMYQ010000001">
    <property type="protein sequence ID" value="KAK7361398.1"/>
    <property type="molecule type" value="Genomic_DNA"/>
</dbReference>
<dbReference type="Proteomes" id="UP001367508">
    <property type="component" value="Unassembled WGS sequence"/>
</dbReference>
<protein>
    <submittedName>
        <fullName evidence="2">Uncharacterized protein</fullName>
    </submittedName>
</protein>
<reference evidence="2 3" key="1">
    <citation type="submission" date="2024-01" db="EMBL/GenBank/DDBJ databases">
        <title>The genomes of 5 underutilized Papilionoideae crops provide insights into root nodulation and disease resistanc.</title>
        <authorList>
            <person name="Jiang F."/>
        </authorList>
    </citation>
    <scope>NUCLEOTIDE SEQUENCE [LARGE SCALE GENOMIC DNA]</scope>
    <source>
        <strain evidence="2">LVBAO_FW01</strain>
        <tissue evidence="2">Leaves</tissue>
    </source>
</reference>
<evidence type="ECO:0000256" key="1">
    <source>
        <dbReference type="SAM" id="MobiDB-lite"/>
    </source>
</evidence>
<name>A0AAN9RC92_CANGL</name>
<evidence type="ECO:0000313" key="2">
    <source>
        <dbReference type="EMBL" id="KAK7361398.1"/>
    </source>
</evidence>